<dbReference type="GO" id="GO:0060271">
    <property type="term" value="P:cilium assembly"/>
    <property type="evidence" value="ECO:0007669"/>
    <property type="project" value="TreeGrafter"/>
</dbReference>
<feature type="domain" description="CCDC66" evidence="2">
    <location>
        <begin position="346"/>
        <end position="442"/>
    </location>
</feature>
<evidence type="ECO:0000313" key="3">
    <source>
        <dbReference type="EMBL" id="TNN44713.1"/>
    </source>
</evidence>
<dbReference type="Pfam" id="PF15236">
    <property type="entry name" value="CCDC66"/>
    <property type="match status" value="1"/>
</dbReference>
<protein>
    <submittedName>
        <fullName evidence="3">Coiled-coil domain-containing protein 66</fullName>
    </submittedName>
</protein>
<keyword evidence="4" id="KW-1185">Reference proteome</keyword>
<dbReference type="GO" id="GO:0005929">
    <property type="term" value="C:cilium"/>
    <property type="evidence" value="ECO:0007669"/>
    <property type="project" value="TreeGrafter"/>
</dbReference>
<evidence type="ECO:0000259" key="2">
    <source>
        <dbReference type="Pfam" id="PF15236"/>
    </source>
</evidence>
<feature type="region of interest" description="Disordered" evidence="1">
    <location>
        <begin position="135"/>
        <end position="209"/>
    </location>
</feature>
<feature type="compositionally biased region" description="Low complexity" evidence="1">
    <location>
        <begin position="27"/>
        <end position="44"/>
    </location>
</feature>
<feature type="region of interest" description="Disordered" evidence="1">
    <location>
        <begin position="13"/>
        <end position="114"/>
    </location>
</feature>
<feature type="compositionally biased region" description="Basic and acidic residues" evidence="1">
    <location>
        <begin position="59"/>
        <end position="71"/>
    </location>
</feature>
<feature type="region of interest" description="Disordered" evidence="1">
    <location>
        <begin position="436"/>
        <end position="477"/>
    </location>
</feature>
<feature type="region of interest" description="Disordered" evidence="1">
    <location>
        <begin position="393"/>
        <end position="420"/>
    </location>
</feature>
<reference evidence="3 4" key="1">
    <citation type="submission" date="2019-03" db="EMBL/GenBank/DDBJ databases">
        <title>First draft genome of Liparis tanakae, snailfish: a comprehensive survey of snailfish specific genes.</title>
        <authorList>
            <person name="Kim W."/>
            <person name="Song I."/>
            <person name="Jeong J.-H."/>
            <person name="Kim D."/>
            <person name="Kim S."/>
            <person name="Ryu S."/>
            <person name="Song J.Y."/>
            <person name="Lee S.K."/>
        </authorList>
    </citation>
    <scope>NUCLEOTIDE SEQUENCE [LARGE SCALE GENOMIC DNA]</scope>
    <source>
        <tissue evidence="3">Muscle</tissue>
    </source>
</reference>
<sequence length="477" mass="51881">MYYSCHVFLAAGVEKQAGRLREPRSKAGGAAASFPSAAGGRSSALTSSKTHEHHRGHGVKAEVTLKTDRRQRGSAVGSPRPGGKTGRPRSGGTRAAGKEGLAGPSANGDAGPKESAACLTNQQLQKILHSVQTCSGVNQTDSKETGSSTNGGGRGGGGGGEMKEDDRGGGTDTSGGSRNEDHRASGCAFGWLEERRPDSRAAGDAKKAQWRRDLDEQVALKQQCSAPGRLQVRQEATPVEEVLSVGRREAQRRRWLEELDQQREEESERRRREKLLQSQTEDHDLWATHFDSMLRPRGPALSTGAERGGWEPTSSLSLVWEAESVGGASVGGASVGGASVGGASVGGASVDTTSGYPARASHLRTMTALLDPAQVEERERRRLKQLEQQRAIEAQVEERQLQRRREEARRREELEEEERKVALERETLERRYKLDTLRERQKVRTQGEDGRLRAEPLTVTDDGRRQEAQETSGEQSV</sequence>
<dbReference type="EMBL" id="SRLO01000888">
    <property type="protein sequence ID" value="TNN44713.1"/>
    <property type="molecule type" value="Genomic_DNA"/>
</dbReference>
<organism evidence="3 4">
    <name type="scientific">Liparis tanakae</name>
    <name type="common">Tanaka's snailfish</name>
    <dbReference type="NCBI Taxonomy" id="230148"/>
    <lineage>
        <taxon>Eukaryota</taxon>
        <taxon>Metazoa</taxon>
        <taxon>Chordata</taxon>
        <taxon>Craniata</taxon>
        <taxon>Vertebrata</taxon>
        <taxon>Euteleostomi</taxon>
        <taxon>Actinopterygii</taxon>
        <taxon>Neopterygii</taxon>
        <taxon>Teleostei</taxon>
        <taxon>Neoteleostei</taxon>
        <taxon>Acanthomorphata</taxon>
        <taxon>Eupercaria</taxon>
        <taxon>Perciformes</taxon>
        <taxon>Cottioidei</taxon>
        <taxon>Cottales</taxon>
        <taxon>Liparidae</taxon>
        <taxon>Liparis</taxon>
    </lineage>
</organism>
<proteinExistence type="predicted"/>
<dbReference type="PANTHER" id="PTHR22736">
    <property type="entry name" value="COILED-COIL DOMAIN-CONTAINING PROTEIN 66"/>
    <property type="match status" value="1"/>
</dbReference>
<dbReference type="AlphaFoldDB" id="A0A4Z2FV82"/>
<feature type="compositionally biased region" description="Gly residues" evidence="1">
    <location>
        <begin position="149"/>
        <end position="160"/>
    </location>
</feature>
<gene>
    <name evidence="3" type="primary">CCDC66</name>
    <name evidence="3" type="ORF">EYF80_045095</name>
</gene>
<accession>A0A4Z2FV82</accession>
<feature type="compositionally biased region" description="Basic and acidic residues" evidence="1">
    <location>
        <begin position="436"/>
        <end position="454"/>
    </location>
</feature>
<dbReference type="InterPro" id="IPR040467">
    <property type="entry name" value="CCDC66_dom"/>
</dbReference>
<comment type="caution">
    <text evidence="3">The sequence shown here is derived from an EMBL/GenBank/DDBJ whole genome shotgun (WGS) entry which is preliminary data.</text>
</comment>
<feature type="compositionally biased region" description="Polar residues" evidence="1">
    <location>
        <begin position="135"/>
        <end position="148"/>
    </location>
</feature>
<name>A0A4Z2FV82_9TELE</name>
<dbReference type="GO" id="GO:0005874">
    <property type="term" value="C:microtubule"/>
    <property type="evidence" value="ECO:0007669"/>
    <property type="project" value="TreeGrafter"/>
</dbReference>
<dbReference type="OrthoDB" id="10042846at2759"/>
<feature type="compositionally biased region" description="Basic and acidic residues" evidence="1">
    <location>
        <begin position="396"/>
        <end position="420"/>
    </location>
</feature>
<evidence type="ECO:0000256" key="1">
    <source>
        <dbReference type="SAM" id="MobiDB-lite"/>
    </source>
</evidence>
<evidence type="ECO:0000313" key="4">
    <source>
        <dbReference type="Proteomes" id="UP000314294"/>
    </source>
</evidence>
<feature type="compositionally biased region" description="Basic and acidic residues" evidence="1">
    <location>
        <begin position="16"/>
        <end position="25"/>
    </location>
</feature>
<feature type="compositionally biased region" description="Basic and acidic residues" evidence="1">
    <location>
        <begin position="192"/>
        <end position="209"/>
    </location>
</feature>
<dbReference type="InterPro" id="IPR039183">
    <property type="entry name" value="CCD66"/>
</dbReference>
<dbReference type="GO" id="GO:0008017">
    <property type="term" value="F:microtubule binding"/>
    <property type="evidence" value="ECO:0007669"/>
    <property type="project" value="TreeGrafter"/>
</dbReference>
<dbReference type="Proteomes" id="UP000314294">
    <property type="component" value="Unassembled WGS sequence"/>
</dbReference>
<dbReference type="PANTHER" id="PTHR22736:SF2">
    <property type="entry name" value="COILED-COIL DOMAIN-CONTAINING PROTEIN 66"/>
    <property type="match status" value="1"/>
</dbReference>